<dbReference type="GO" id="GO:0033691">
    <property type="term" value="F:sialic acid binding"/>
    <property type="evidence" value="ECO:0007669"/>
    <property type="project" value="TreeGrafter"/>
</dbReference>
<organism evidence="4 5">
    <name type="scientific">Anguilla anguilla</name>
    <name type="common">European freshwater eel</name>
    <name type="synonym">Muraena anguilla</name>
    <dbReference type="NCBI Taxonomy" id="7936"/>
    <lineage>
        <taxon>Eukaryota</taxon>
        <taxon>Metazoa</taxon>
        <taxon>Chordata</taxon>
        <taxon>Craniata</taxon>
        <taxon>Vertebrata</taxon>
        <taxon>Euteleostomi</taxon>
        <taxon>Actinopterygii</taxon>
        <taxon>Neopterygii</taxon>
        <taxon>Teleostei</taxon>
        <taxon>Anguilliformes</taxon>
        <taxon>Anguillidae</taxon>
        <taxon>Anguilla</taxon>
    </lineage>
</organism>
<dbReference type="InterPro" id="IPR007110">
    <property type="entry name" value="Ig-like_dom"/>
</dbReference>
<dbReference type="Gene3D" id="2.60.40.10">
    <property type="entry name" value="Immunoglobulins"/>
    <property type="match status" value="1"/>
</dbReference>
<dbReference type="GO" id="GO:0042609">
    <property type="term" value="F:CD4 receptor binding"/>
    <property type="evidence" value="ECO:0007669"/>
    <property type="project" value="TreeGrafter"/>
</dbReference>
<feature type="compositionally biased region" description="Acidic residues" evidence="1">
    <location>
        <begin position="268"/>
        <end position="278"/>
    </location>
</feature>
<feature type="region of interest" description="Disordered" evidence="1">
    <location>
        <begin position="243"/>
        <end position="332"/>
    </location>
</feature>
<evidence type="ECO:0000313" key="4">
    <source>
        <dbReference type="EMBL" id="KAG5855957.1"/>
    </source>
</evidence>
<dbReference type="GO" id="GO:0019903">
    <property type="term" value="F:protein phosphatase binding"/>
    <property type="evidence" value="ECO:0007669"/>
    <property type="project" value="TreeGrafter"/>
</dbReference>
<dbReference type="GO" id="GO:0070062">
    <property type="term" value="C:extracellular exosome"/>
    <property type="evidence" value="ECO:0007669"/>
    <property type="project" value="TreeGrafter"/>
</dbReference>
<evidence type="ECO:0000313" key="5">
    <source>
        <dbReference type="Proteomes" id="UP001044222"/>
    </source>
</evidence>
<accession>A0A9D3SAJ2</accession>
<comment type="caution">
    <text evidence="4">The sequence shown here is derived from an EMBL/GenBank/DDBJ whole genome shotgun (WGS) entry which is preliminary data.</text>
</comment>
<dbReference type="GO" id="GO:0050859">
    <property type="term" value="P:negative regulation of B cell receptor signaling pathway"/>
    <property type="evidence" value="ECO:0007669"/>
    <property type="project" value="TreeGrafter"/>
</dbReference>
<dbReference type="InterPro" id="IPR013783">
    <property type="entry name" value="Ig-like_fold"/>
</dbReference>
<dbReference type="PROSITE" id="PS50835">
    <property type="entry name" value="IG_LIKE"/>
    <property type="match status" value="1"/>
</dbReference>
<name>A0A9D3SAJ2_ANGAN</name>
<evidence type="ECO:0000259" key="3">
    <source>
        <dbReference type="PROSITE" id="PS50835"/>
    </source>
</evidence>
<keyword evidence="2" id="KW-0812">Transmembrane</keyword>
<dbReference type="GO" id="GO:0005769">
    <property type="term" value="C:early endosome"/>
    <property type="evidence" value="ECO:0007669"/>
    <property type="project" value="TreeGrafter"/>
</dbReference>
<dbReference type="Proteomes" id="UP001044222">
    <property type="component" value="Unassembled WGS sequence"/>
</dbReference>
<dbReference type="SUPFAM" id="SSF48726">
    <property type="entry name" value="Immunoglobulin"/>
    <property type="match status" value="1"/>
</dbReference>
<feature type="compositionally biased region" description="Low complexity" evidence="1">
    <location>
        <begin position="303"/>
        <end position="321"/>
    </location>
</feature>
<dbReference type="GO" id="GO:0042113">
    <property type="term" value="P:B cell activation"/>
    <property type="evidence" value="ECO:0007669"/>
    <property type="project" value="TreeGrafter"/>
</dbReference>
<dbReference type="AlphaFoldDB" id="A0A9D3SAJ2"/>
<dbReference type="GO" id="GO:0009897">
    <property type="term" value="C:external side of plasma membrane"/>
    <property type="evidence" value="ECO:0007669"/>
    <property type="project" value="TreeGrafter"/>
</dbReference>
<dbReference type="EMBL" id="JAFIRN010000001">
    <property type="protein sequence ID" value="KAG5855957.1"/>
    <property type="molecule type" value="Genomic_DNA"/>
</dbReference>
<feature type="region of interest" description="Disordered" evidence="1">
    <location>
        <begin position="131"/>
        <end position="225"/>
    </location>
</feature>
<feature type="compositionally biased region" description="Basic and acidic residues" evidence="1">
    <location>
        <begin position="252"/>
        <end position="267"/>
    </location>
</feature>
<sequence>MTSRGQPVKESAVALMCRSQSYPPIRSYKWHIQKDVNAKTLLRPGQNLTIGSDEEGTYYCSAENEISSSSSDSIEIRFDRSSTRTLIMATSCFFVVIIILVIVIVILLYRKRRKSARQRLENGSRSDTWETLVMDGMGGPQRSRETLSTVMAPPPGPPANQHGHDSELYASPHTVNSPLKFPEKTKQAKPSGLPHRDGGGPAEEDGINYASLQFPGKGNRMDPKPEETECVYSKLAKPIRKQEVEAEEAEYENVKEAVPRWTERESDSDSETSDEDPDVCYTTVSFAPQAGPRDPAAPTAKVTATLRTRTTTSPSTPMSRPDAPGPGSGQRCPPYRVLGSVVLALGWGRVLGSRTPLASVEEPAFSIGFLRSVPT</sequence>
<keyword evidence="2" id="KW-0472">Membrane</keyword>
<feature type="transmembrane region" description="Helical" evidence="2">
    <location>
        <begin position="86"/>
        <end position="109"/>
    </location>
</feature>
<proteinExistence type="predicted"/>
<dbReference type="PANTHER" id="PTHR46958">
    <property type="entry name" value="B-CELL RECEPTOR CD22"/>
    <property type="match status" value="1"/>
</dbReference>
<dbReference type="InterPro" id="IPR036179">
    <property type="entry name" value="Ig-like_dom_sf"/>
</dbReference>
<dbReference type="GO" id="GO:0055037">
    <property type="term" value="C:recycling endosome"/>
    <property type="evidence" value="ECO:0007669"/>
    <property type="project" value="TreeGrafter"/>
</dbReference>
<feature type="domain" description="Ig-like" evidence="3">
    <location>
        <begin position="1"/>
        <end position="77"/>
    </location>
</feature>
<gene>
    <name evidence="4" type="ORF">ANANG_G00002510</name>
</gene>
<protein>
    <recommendedName>
        <fullName evidence="3">Ig-like domain-containing protein</fullName>
    </recommendedName>
</protein>
<dbReference type="GO" id="GO:0030888">
    <property type="term" value="P:regulation of B cell proliferation"/>
    <property type="evidence" value="ECO:0007669"/>
    <property type="project" value="TreeGrafter"/>
</dbReference>
<evidence type="ECO:0000256" key="1">
    <source>
        <dbReference type="SAM" id="MobiDB-lite"/>
    </source>
</evidence>
<reference evidence="4" key="1">
    <citation type="submission" date="2021-01" db="EMBL/GenBank/DDBJ databases">
        <title>A chromosome-scale assembly of European eel, Anguilla anguilla.</title>
        <authorList>
            <person name="Henkel C."/>
            <person name="Jong-Raadsen S.A."/>
            <person name="Dufour S."/>
            <person name="Weltzien F.-A."/>
            <person name="Palstra A.P."/>
            <person name="Pelster B."/>
            <person name="Spaink H.P."/>
            <person name="Van Den Thillart G.E."/>
            <person name="Jansen H."/>
            <person name="Zahm M."/>
            <person name="Klopp C."/>
            <person name="Cedric C."/>
            <person name="Louis A."/>
            <person name="Berthelot C."/>
            <person name="Parey E."/>
            <person name="Roest Crollius H."/>
            <person name="Montfort J."/>
            <person name="Robinson-Rechavi M."/>
            <person name="Bucao C."/>
            <person name="Bouchez O."/>
            <person name="Gislard M."/>
            <person name="Lluch J."/>
            <person name="Milhes M."/>
            <person name="Lampietro C."/>
            <person name="Lopez Roques C."/>
            <person name="Donnadieu C."/>
            <person name="Braasch I."/>
            <person name="Desvignes T."/>
            <person name="Postlethwait J."/>
            <person name="Bobe J."/>
            <person name="Guiguen Y."/>
            <person name="Dirks R."/>
        </authorList>
    </citation>
    <scope>NUCLEOTIDE SEQUENCE</scope>
    <source>
        <strain evidence="4">Tag_6206</strain>
        <tissue evidence="4">Liver</tissue>
    </source>
</reference>
<keyword evidence="2" id="KW-1133">Transmembrane helix</keyword>
<dbReference type="PANTHER" id="PTHR46958:SF1">
    <property type="entry name" value="B-CELL RECEPTOR CD22"/>
    <property type="match status" value="1"/>
</dbReference>
<evidence type="ECO:0000256" key="2">
    <source>
        <dbReference type="SAM" id="Phobius"/>
    </source>
</evidence>
<keyword evidence="5" id="KW-1185">Reference proteome</keyword>